<dbReference type="Proteomes" id="UP000294567">
    <property type="component" value="Unassembled WGS sequence"/>
</dbReference>
<protein>
    <submittedName>
        <fullName evidence="1">Uncharacterized protein</fullName>
    </submittedName>
</protein>
<dbReference type="AlphaFoldDB" id="A0A4R3L0Q8"/>
<gene>
    <name evidence="1" type="ORF">EDD65_101113</name>
</gene>
<name>A0A4R3L0Q8_9FIRM</name>
<proteinExistence type="predicted"/>
<organism evidence="1 2">
    <name type="scientific">Keratinibaculum paraultunense</name>
    <dbReference type="NCBI Taxonomy" id="1278232"/>
    <lineage>
        <taxon>Bacteria</taxon>
        <taxon>Bacillati</taxon>
        <taxon>Bacillota</taxon>
        <taxon>Tissierellia</taxon>
        <taxon>Tissierellales</taxon>
        <taxon>Tepidimicrobiaceae</taxon>
        <taxon>Keratinibaculum</taxon>
    </lineage>
</organism>
<accession>A0A4R3L0Q8</accession>
<evidence type="ECO:0000313" key="2">
    <source>
        <dbReference type="Proteomes" id="UP000294567"/>
    </source>
</evidence>
<sequence length="136" mass="16357">MDYFYKMYYNIKSIEDRDKIAKERYNYHSTIRTGLEIKPIDQDKTFELFYIPTNKTINLIQKITLYDKELEEKFNILPGVAKTKFLIEIVADELYSTNELEGIKSSRKEIVESTKSIIFNEESKNKRFNRIYEQSR</sequence>
<evidence type="ECO:0000313" key="1">
    <source>
        <dbReference type="EMBL" id="TCS91611.1"/>
    </source>
</evidence>
<comment type="caution">
    <text evidence="1">The sequence shown here is derived from an EMBL/GenBank/DDBJ whole genome shotgun (WGS) entry which is preliminary data.</text>
</comment>
<keyword evidence="2" id="KW-1185">Reference proteome</keyword>
<reference evidence="1 2" key="1">
    <citation type="submission" date="2019-03" db="EMBL/GenBank/DDBJ databases">
        <title>Genomic Encyclopedia of Type Strains, Phase IV (KMG-IV): sequencing the most valuable type-strain genomes for metagenomic binning, comparative biology and taxonomic classification.</title>
        <authorList>
            <person name="Goeker M."/>
        </authorList>
    </citation>
    <scope>NUCLEOTIDE SEQUENCE [LARGE SCALE GENOMIC DNA]</scope>
    <source>
        <strain evidence="1 2">DSM 26752</strain>
    </source>
</reference>
<dbReference type="EMBL" id="SMAE01000001">
    <property type="protein sequence ID" value="TCS91611.1"/>
    <property type="molecule type" value="Genomic_DNA"/>
</dbReference>
<dbReference type="RefSeq" id="WP_132025360.1">
    <property type="nucleotide sequence ID" value="NZ_CP068564.1"/>
</dbReference>
<dbReference type="OrthoDB" id="9813719at2"/>